<keyword evidence="6 11" id="KW-0472">Membrane</keyword>
<evidence type="ECO:0000256" key="7">
    <source>
        <dbReference type="ARBA" id="ARBA00023157"/>
    </source>
</evidence>
<evidence type="ECO:0000256" key="4">
    <source>
        <dbReference type="ARBA" id="ARBA00022729"/>
    </source>
</evidence>
<keyword evidence="10" id="KW-0393">Immunoglobulin domain</keyword>
<evidence type="ECO:0000256" key="1">
    <source>
        <dbReference type="ARBA" id="ARBA00004251"/>
    </source>
</evidence>
<dbReference type="GO" id="GO:0031295">
    <property type="term" value="P:T cell costimulation"/>
    <property type="evidence" value="ECO:0007669"/>
    <property type="project" value="TreeGrafter"/>
</dbReference>
<dbReference type="RefSeq" id="XP_030049656.1">
    <property type="nucleotide sequence ID" value="XM_030193796.1"/>
</dbReference>
<evidence type="ECO:0000256" key="8">
    <source>
        <dbReference type="ARBA" id="ARBA00023170"/>
    </source>
</evidence>
<dbReference type="AlphaFoldDB" id="A0A6P7X8J9"/>
<feature type="domain" description="Ig-like" evidence="13">
    <location>
        <begin position="159"/>
        <end position="229"/>
    </location>
</feature>
<dbReference type="Pfam" id="PF07686">
    <property type="entry name" value="V-set"/>
    <property type="match status" value="1"/>
</dbReference>
<feature type="domain" description="Ig-like" evidence="13">
    <location>
        <begin position="36"/>
        <end position="135"/>
    </location>
</feature>
<name>A0A6P7X8J9_9AMPH</name>
<evidence type="ECO:0000259" key="13">
    <source>
        <dbReference type="PROSITE" id="PS50835"/>
    </source>
</evidence>
<dbReference type="KEGG" id="muo:115463366"/>
<reference evidence="15" key="1">
    <citation type="submission" date="2025-08" db="UniProtKB">
        <authorList>
            <consortium name="RefSeq"/>
        </authorList>
    </citation>
    <scope>IDENTIFICATION</scope>
</reference>
<dbReference type="OrthoDB" id="8680608at2759"/>
<evidence type="ECO:0000256" key="10">
    <source>
        <dbReference type="ARBA" id="ARBA00023319"/>
    </source>
</evidence>
<dbReference type="InterPro" id="IPR036179">
    <property type="entry name" value="Ig-like_dom_sf"/>
</dbReference>
<gene>
    <name evidence="15" type="primary">LOC115463366</name>
</gene>
<dbReference type="GO" id="GO:0042130">
    <property type="term" value="P:negative regulation of T cell proliferation"/>
    <property type="evidence" value="ECO:0007669"/>
    <property type="project" value="TreeGrafter"/>
</dbReference>
<dbReference type="InterPro" id="IPR053896">
    <property type="entry name" value="BTN3A2-like_Ig-C"/>
</dbReference>
<dbReference type="InterPro" id="IPR003599">
    <property type="entry name" value="Ig_sub"/>
</dbReference>
<dbReference type="InterPro" id="IPR013783">
    <property type="entry name" value="Ig-like_fold"/>
</dbReference>
<protein>
    <submittedName>
        <fullName evidence="15">Programmed cell death 1 ligand 2-like isoform X1</fullName>
    </submittedName>
</protein>
<evidence type="ECO:0000256" key="3">
    <source>
        <dbReference type="ARBA" id="ARBA00022692"/>
    </source>
</evidence>
<dbReference type="GO" id="GO:0007166">
    <property type="term" value="P:cell surface receptor signaling pathway"/>
    <property type="evidence" value="ECO:0007669"/>
    <property type="project" value="TreeGrafter"/>
</dbReference>
<dbReference type="PANTHER" id="PTHR25466">
    <property type="entry name" value="T-LYMPHOCYTE ACTIVATION ANTIGEN"/>
    <property type="match status" value="1"/>
</dbReference>
<dbReference type="SMART" id="SM00406">
    <property type="entry name" value="IGv"/>
    <property type="match status" value="1"/>
</dbReference>
<dbReference type="SMART" id="SM00409">
    <property type="entry name" value="IG"/>
    <property type="match status" value="2"/>
</dbReference>
<dbReference type="PROSITE" id="PS50835">
    <property type="entry name" value="IG_LIKE"/>
    <property type="match status" value="2"/>
</dbReference>
<dbReference type="Proteomes" id="UP000515156">
    <property type="component" value="Chromosome 2"/>
</dbReference>
<dbReference type="GeneID" id="115463366"/>
<proteinExistence type="predicted"/>
<dbReference type="SUPFAM" id="SSF48726">
    <property type="entry name" value="Immunoglobulin"/>
    <property type="match status" value="2"/>
</dbReference>
<keyword evidence="4 12" id="KW-0732">Signal</keyword>
<keyword evidence="3 11" id="KW-0812">Transmembrane</keyword>
<dbReference type="InParanoid" id="A0A6P7X8J9"/>
<sequence length="303" mass="33994">MFTFQVLLLLESIVHLVIALFTIQVPRSVYVVQYDSTVNMTCTFPVAGGLRMKDLKVYWHQISSSQMVEKEIYAVDSGKENLTLQDVSYRGRATLLKDELYKGQAVLEISNVKLTDAGTYRCLIIYGGADYKQVSLQVQASFTKITTWTERTPFSATDVSLSCQSEGFPLPEVFWLSNGLNSNLSPSTSHTMTADGLYNVTSTLQIKPSSSQNYSCVFWNRELEERTMKLFHLADEEPSDLQRSVLLFIVPICLIAIISSSAVVFFLKRKSLCACSKKKMNQETVTDAVSTKHEESCQLNPPT</sequence>
<feature type="signal peptide" evidence="12">
    <location>
        <begin position="1"/>
        <end position="19"/>
    </location>
</feature>
<feature type="chain" id="PRO_5027650197" evidence="12">
    <location>
        <begin position="20"/>
        <end position="303"/>
    </location>
</feature>
<dbReference type="InterPro" id="IPR051713">
    <property type="entry name" value="T-cell_Activation_Regulation"/>
</dbReference>
<dbReference type="FunCoup" id="A0A6P7X8J9">
    <property type="interactions" value="614"/>
</dbReference>
<evidence type="ECO:0000256" key="5">
    <source>
        <dbReference type="ARBA" id="ARBA00022989"/>
    </source>
</evidence>
<evidence type="ECO:0000256" key="11">
    <source>
        <dbReference type="SAM" id="Phobius"/>
    </source>
</evidence>
<keyword evidence="2" id="KW-1003">Cell membrane</keyword>
<keyword evidence="5 11" id="KW-1133">Transmembrane helix</keyword>
<dbReference type="GO" id="GO:0042102">
    <property type="term" value="P:positive regulation of T cell proliferation"/>
    <property type="evidence" value="ECO:0007669"/>
    <property type="project" value="TreeGrafter"/>
</dbReference>
<evidence type="ECO:0000256" key="12">
    <source>
        <dbReference type="SAM" id="SignalP"/>
    </source>
</evidence>
<keyword evidence="9" id="KW-0325">Glycoprotein</keyword>
<keyword evidence="14" id="KW-1185">Reference proteome</keyword>
<dbReference type="GO" id="GO:0009897">
    <property type="term" value="C:external side of plasma membrane"/>
    <property type="evidence" value="ECO:0007669"/>
    <property type="project" value="TreeGrafter"/>
</dbReference>
<evidence type="ECO:0000256" key="2">
    <source>
        <dbReference type="ARBA" id="ARBA00022475"/>
    </source>
</evidence>
<evidence type="ECO:0000256" key="9">
    <source>
        <dbReference type="ARBA" id="ARBA00023180"/>
    </source>
</evidence>
<dbReference type="PANTHER" id="PTHR25466:SF1">
    <property type="entry name" value="PROGRAMMED CELL DEATH 1 LIGAND 2"/>
    <property type="match status" value="1"/>
</dbReference>
<organism evidence="14 15">
    <name type="scientific">Microcaecilia unicolor</name>
    <dbReference type="NCBI Taxonomy" id="1415580"/>
    <lineage>
        <taxon>Eukaryota</taxon>
        <taxon>Metazoa</taxon>
        <taxon>Chordata</taxon>
        <taxon>Craniata</taxon>
        <taxon>Vertebrata</taxon>
        <taxon>Euteleostomi</taxon>
        <taxon>Amphibia</taxon>
        <taxon>Gymnophiona</taxon>
        <taxon>Siphonopidae</taxon>
        <taxon>Microcaecilia</taxon>
    </lineage>
</organism>
<comment type="subcellular location">
    <subcellularLocation>
        <location evidence="1">Cell membrane</location>
        <topology evidence="1">Single-pass type I membrane protein</topology>
    </subcellularLocation>
</comment>
<dbReference type="Pfam" id="PF22705">
    <property type="entry name" value="C2-set_3"/>
    <property type="match status" value="1"/>
</dbReference>
<evidence type="ECO:0000313" key="15">
    <source>
        <dbReference type="RefSeq" id="XP_030049656.1"/>
    </source>
</evidence>
<dbReference type="InterPro" id="IPR013106">
    <property type="entry name" value="Ig_V-set"/>
</dbReference>
<keyword evidence="7" id="KW-1015">Disulfide bond</keyword>
<dbReference type="FunFam" id="2.60.40.10:FF:001912">
    <property type="entry name" value="CD274 molecule"/>
    <property type="match status" value="1"/>
</dbReference>
<dbReference type="GO" id="GO:0006955">
    <property type="term" value="P:immune response"/>
    <property type="evidence" value="ECO:0007669"/>
    <property type="project" value="TreeGrafter"/>
</dbReference>
<feature type="transmembrane region" description="Helical" evidence="11">
    <location>
        <begin position="245"/>
        <end position="267"/>
    </location>
</feature>
<dbReference type="InterPro" id="IPR007110">
    <property type="entry name" value="Ig-like_dom"/>
</dbReference>
<dbReference type="GO" id="GO:0071222">
    <property type="term" value="P:cellular response to lipopolysaccharide"/>
    <property type="evidence" value="ECO:0007669"/>
    <property type="project" value="TreeGrafter"/>
</dbReference>
<accession>A0A6P7X8J9</accession>
<evidence type="ECO:0000256" key="6">
    <source>
        <dbReference type="ARBA" id="ARBA00023136"/>
    </source>
</evidence>
<dbReference type="Gene3D" id="2.60.40.10">
    <property type="entry name" value="Immunoglobulins"/>
    <property type="match status" value="2"/>
</dbReference>
<evidence type="ECO:0000313" key="14">
    <source>
        <dbReference type="Proteomes" id="UP000515156"/>
    </source>
</evidence>
<keyword evidence="8" id="KW-0675">Receptor</keyword>